<dbReference type="Gene3D" id="6.10.280.50">
    <property type="match status" value="1"/>
</dbReference>
<evidence type="ECO:0000313" key="1">
    <source>
        <dbReference type="EMBL" id="GHA68550.1"/>
    </source>
</evidence>
<dbReference type="RefSeq" id="WP_189491592.1">
    <property type="nucleotide sequence ID" value="NZ_BMZG01000003.1"/>
</dbReference>
<dbReference type="Pfam" id="PF04325">
    <property type="entry name" value="DUF465"/>
    <property type="match status" value="1"/>
</dbReference>
<organism evidence="1 2">
    <name type="scientific">Formosimonas limnophila</name>
    <dbReference type="NCBI Taxonomy" id="1384487"/>
    <lineage>
        <taxon>Bacteria</taxon>
        <taxon>Pseudomonadati</taxon>
        <taxon>Pseudomonadota</taxon>
        <taxon>Betaproteobacteria</taxon>
        <taxon>Burkholderiales</taxon>
        <taxon>Burkholderiaceae</taxon>
        <taxon>Formosimonas</taxon>
    </lineage>
</organism>
<dbReference type="InterPro" id="IPR038444">
    <property type="entry name" value="DUF465_sf"/>
</dbReference>
<sequence length="82" mass="9294">MQSNLLPHALAVEFPELADTIKQLKQEDAHFAKLLEEHDAIDTQITQDEEGVKAINDTTLHTLKQQRAKLKDELYRTANAAK</sequence>
<comment type="caution">
    <text evidence="1">The sequence shown here is derived from an EMBL/GenBank/DDBJ whole genome shotgun (WGS) entry which is preliminary data.</text>
</comment>
<dbReference type="InterPro" id="IPR007420">
    <property type="entry name" value="DUF465"/>
</dbReference>
<evidence type="ECO:0008006" key="3">
    <source>
        <dbReference type="Google" id="ProtNLM"/>
    </source>
</evidence>
<proteinExistence type="predicted"/>
<dbReference type="AlphaFoldDB" id="A0A8J3FYU8"/>
<keyword evidence="2" id="KW-1185">Reference proteome</keyword>
<evidence type="ECO:0000313" key="2">
    <source>
        <dbReference type="Proteomes" id="UP000614287"/>
    </source>
</evidence>
<gene>
    <name evidence="1" type="ORF">GCM10009007_06620</name>
</gene>
<protein>
    <recommendedName>
        <fullName evidence="3">DUF465 domain-containing protein</fullName>
    </recommendedName>
</protein>
<dbReference type="EMBL" id="BMZG01000003">
    <property type="protein sequence ID" value="GHA68550.1"/>
    <property type="molecule type" value="Genomic_DNA"/>
</dbReference>
<reference evidence="1" key="2">
    <citation type="submission" date="2020-09" db="EMBL/GenBank/DDBJ databases">
        <authorList>
            <person name="Sun Q."/>
            <person name="Kim S."/>
        </authorList>
    </citation>
    <scope>NUCLEOTIDE SEQUENCE</scope>
    <source>
        <strain evidence="1">KCTC 32501</strain>
    </source>
</reference>
<dbReference type="Proteomes" id="UP000614287">
    <property type="component" value="Unassembled WGS sequence"/>
</dbReference>
<name>A0A8J3FYU8_9BURK</name>
<accession>A0A8J3FYU8</accession>
<reference evidence="1" key="1">
    <citation type="journal article" date="2014" name="Int. J. Syst. Evol. Microbiol.">
        <title>Complete genome sequence of Corynebacterium casei LMG S-19264T (=DSM 44701T), isolated from a smear-ripened cheese.</title>
        <authorList>
            <consortium name="US DOE Joint Genome Institute (JGI-PGF)"/>
            <person name="Walter F."/>
            <person name="Albersmeier A."/>
            <person name="Kalinowski J."/>
            <person name="Ruckert C."/>
        </authorList>
    </citation>
    <scope>NUCLEOTIDE SEQUENCE</scope>
    <source>
        <strain evidence="1">KCTC 32501</strain>
    </source>
</reference>